<evidence type="ECO:0008006" key="3">
    <source>
        <dbReference type="Google" id="ProtNLM"/>
    </source>
</evidence>
<organism evidence="1 2">
    <name type="scientific">Tabrizicola soli</name>
    <dbReference type="NCBI Taxonomy" id="2185115"/>
    <lineage>
        <taxon>Bacteria</taxon>
        <taxon>Pseudomonadati</taxon>
        <taxon>Pseudomonadota</taxon>
        <taxon>Alphaproteobacteria</taxon>
        <taxon>Rhodobacterales</taxon>
        <taxon>Paracoccaceae</taxon>
        <taxon>Tabrizicola</taxon>
    </lineage>
</organism>
<proteinExistence type="predicted"/>
<dbReference type="RefSeq" id="WP_197645594.1">
    <property type="nucleotide sequence ID" value="NZ_JAEACP010000015.1"/>
</dbReference>
<accession>A0ABV7DW46</accession>
<evidence type="ECO:0000313" key="1">
    <source>
        <dbReference type="EMBL" id="MFC3086565.1"/>
    </source>
</evidence>
<dbReference type="Gene3D" id="1.10.3290.10">
    <property type="entry name" value="Fido-like domain"/>
    <property type="match status" value="1"/>
</dbReference>
<dbReference type="InterPro" id="IPR036597">
    <property type="entry name" value="Fido-like_dom_sf"/>
</dbReference>
<dbReference type="Proteomes" id="UP001595445">
    <property type="component" value="Unassembled WGS sequence"/>
</dbReference>
<comment type="caution">
    <text evidence="1">The sequence shown here is derived from an EMBL/GenBank/DDBJ whole genome shotgun (WGS) entry which is preliminary data.</text>
</comment>
<reference evidence="2" key="1">
    <citation type="journal article" date="2019" name="Int. J. Syst. Evol. Microbiol.">
        <title>The Global Catalogue of Microorganisms (GCM) 10K type strain sequencing project: providing services to taxonomists for standard genome sequencing and annotation.</title>
        <authorList>
            <consortium name="The Broad Institute Genomics Platform"/>
            <consortium name="The Broad Institute Genome Sequencing Center for Infectious Disease"/>
            <person name="Wu L."/>
            <person name="Ma J."/>
        </authorList>
    </citation>
    <scope>NUCLEOTIDE SEQUENCE [LARGE SCALE GENOMIC DNA]</scope>
    <source>
        <strain evidence="2">KCTC 62102</strain>
    </source>
</reference>
<protein>
    <recommendedName>
        <fullName evidence="3">Fic family protein</fullName>
    </recommendedName>
</protein>
<gene>
    <name evidence="1" type="ORF">ACFOD6_10960</name>
</gene>
<sequence length="150" mass="16583">MAGHHLRDVIGRLMIDLSWASSKLEGNTYSRLDTENLIRFGKVAEGKDLIETQMILNHKAAIELIAEAPEEIGYDSYTFLNLHALLSDNLMADPAASGRLRRRPVDIGGSVYTPPAIPQRIEDNFRTILDKAGRIPELYLDGALVGARPS</sequence>
<dbReference type="EMBL" id="JBHRSM010000019">
    <property type="protein sequence ID" value="MFC3086565.1"/>
    <property type="molecule type" value="Genomic_DNA"/>
</dbReference>
<keyword evidence="2" id="KW-1185">Reference proteome</keyword>
<name>A0ABV7DW46_9RHOB</name>
<dbReference type="SUPFAM" id="SSF140931">
    <property type="entry name" value="Fic-like"/>
    <property type="match status" value="1"/>
</dbReference>
<evidence type="ECO:0000313" key="2">
    <source>
        <dbReference type="Proteomes" id="UP001595445"/>
    </source>
</evidence>